<evidence type="ECO:0000313" key="2">
    <source>
        <dbReference type="Proteomes" id="UP000321617"/>
    </source>
</evidence>
<dbReference type="AlphaFoldDB" id="A0A562VH20"/>
<organism evidence="1 2">
    <name type="scientific">Stackebrandtia albiflava</name>
    <dbReference type="NCBI Taxonomy" id="406432"/>
    <lineage>
        <taxon>Bacteria</taxon>
        <taxon>Bacillati</taxon>
        <taxon>Actinomycetota</taxon>
        <taxon>Actinomycetes</taxon>
        <taxon>Glycomycetales</taxon>
        <taxon>Glycomycetaceae</taxon>
        <taxon>Stackebrandtia</taxon>
    </lineage>
</organism>
<reference evidence="1 2" key="1">
    <citation type="journal article" date="2013" name="Stand. Genomic Sci.">
        <title>Genomic Encyclopedia of Type Strains, Phase I: The one thousand microbial genomes (KMG-I) project.</title>
        <authorList>
            <person name="Kyrpides N.C."/>
            <person name="Woyke T."/>
            <person name="Eisen J.A."/>
            <person name="Garrity G."/>
            <person name="Lilburn T.G."/>
            <person name="Beck B.J."/>
            <person name="Whitman W.B."/>
            <person name="Hugenholtz P."/>
            <person name="Klenk H.P."/>
        </authorList>
    </citation>
    <scope>NUCLEOTIDE SEQUENCE [LARGE SCALE GENOMIC DNA]</scope>
    <source>
        <strain evidence="1 2">DSM 45044</strain>
    </source>
</reference>
<keyword evidence="2" id="KW-1185">Reference proteome</keyword>
<dbReference type="PANTHER" id="PTHR30528:SF0">
    <property type="entry name" value="CYTOPLASMIC PROTEIN"/>
    <property type="match status" value="1"/>
</dbReference>
<accession>A0A562VH20</accession>
<gene>
    <name evidence="1" type="ORF">LX16_0078</name>
</gene>
<sequence length="406" mass="46204">MASSRTLSNDQARRIALAAQGFDTPRPAGKRDARHLRRVLAHTQLLQIDSVYVLERAHYVPVFSRLGAYPHRLVDDAAYRAPRRMFEYWGHAASLLPVKLFPLFRWRMAEAESHAWGGMKQIARERPDFVETVYRMLAENGPASARHLEDDAPRSRDHWGWNWSDTKQALEWLFRCGRISVSGRSGFERVYDLTERVIPEQWWRAPAVERGEAHRLLMARAAASMGVATEVDLRDYFRLAPGEARTALRELVEEGVVTPVEVAGWPKPAYLHRDARIPRRLPARTLLSPFDPLVWYRERTERLWDFHYRIEIYVPAAKRVHGYYVLPFLWGEHLAARVDLKADRAAGVLRVPAAWREERFGASGDEIATALAAELSTMAEWLGLSSVAPPSRGDLAGELTAALAAT</sequence>
<protein>
    <recommendedName>
        <fullName evidence="3">Winged helix-turn-helix protein</fullName>
    </recommendedName>
</protein>
<dbReference type="PANTHER" id="PTHR30528">
    <property type="entry name" value="CYTOPLASMIC PROTEIN"/>
    <property type="match status" value="1"/>
</dbReference>
<dbReference type="Pfam" id="PF06224">
    <property type="entry name" value="AlkZ-like"/>
    <property type="match status" value="1"/>
</dbReference>
<dbReference type="OrthoDB" id="9787207at2"/>
<name>A0A562VH20_9ACTN</name>
<dbReference type="Proteomes" id="UP000321617">
    <property type="component" value="Unassembled WGS sequence"/>
</dbReference>
<proteinExistence type="predicted"/>
<dbReference type="EMBL" id="VLLL01000001">
    <property type="protein sequence ID" value="TWJ17162.1"/>
    <property type="molecule type" value="Genomic_DNA"/>
</dbReference>
<comment type="caution">
    <text evidence="1">The sequence shown here is derived from an EMBL/GenBank/DDBJ whole genome shotgun (WGS) entry which is preliminary data.</text>
</comment>
<dbReference type="InterPro" id="IPR009351">
    <property type="entry name" value="AlkZ-like"/>
</dbReference>
<dbReference type="RefSeq" id="WP_147131296.1">
    <property type="nucleotide sequence ID" value="NZ_BAABIJ010000009.1"/>
</dbReference>
<evidence type="ECO:0008006" key="3">
    <source>
        <dbReference type="Google" id="ProtNLM"/>
    </source>
</evidence>
<evidence type="ECO:0000313" key="1">
    <source>
        <dbReference type="EMBL" id="TWJ17162.1"/>
    </source>
</evidence>